<sequence length="221" mass="25065">METSISPEITREIPGFKIGVISYENIEVSESPQMLKGRMRLFQESIFFEMENKKVQDLEPIKEWRGIFKKLGTDPGRYRPSNEALYRRIQKQQYLEPFHSAVDLNNFFSLQHQIPFGIYDADELSGPVEIKVGGADDSYLAINGREVNMAGKLVSADENGPFGSPFVDSRRTAVTENTHNALHLIYLRPGMDVEQALEMLSSLTKMFTQIHGGTGDYKVIQ</sequence>
<organism evidence="2 3">
    <name type="scientific">Metabacillus indicus</name>
    <name type="common">Bacillus indicus</name>
    <dbReference type="NCBI Taxonomy" id="246786"/>
    <lineage>
        <taxon>Bacteria</taxon>
        <taxon>Bacillati</taxon>
        <taxon>Bacillota</taxon>
        <taxon>Bacilli</taxon>
        <taxon>Bacillales</taxon>
        <taxon>Bacillaceae</taxon>
        <taxon>Metabacillus</taxon>
    </lineage>
</organism>
<reference evidence="2 3" key="1">
    <citation type="journal article" date="2005" name="Int. J. Syst. Evol. Microbiol.">
        <title>Bacillus cibi sp. nov., isolated from jeotgal, a traditional Korean fermented seafood.</title>
        <authorList>
            <person name="Yoon J.H."/>
            <person name="Lee C.H."/>
            <person name="Oh T.K."/>
        </authorList>
    </citation>
    <scope>NUCLEOTIDE SEQUENCE [LARGE SCALE GENOMIC DNA]</scope>
    <source>
        <strain evidence="2 3">DSM 16189</strain>
    </source>
</reference>
<dbReference type="PANTHER" id="PTHR39209:SF2">
    <property type="entry name" value="CYTOPLASMIC PROTEIN"/>
    <property type="match status" value="1"/>
</dbReference>
<keyword evidence="3" id="KW-1185">Reference proteome</keyword>
<dbReference type="PANTHER" id="PTHR39209">
    <property type="match status" value="1"/>
</dbReference>
<proteinExistence type="predicted"/>
<accession>A0A084GIM4</accession>
<evidence type="ECO:0000313" key="3">
    <source>
        <dbReference type="Proteomes" id="UP000028549"/>
    </source>
</evidence>
<dbReference type="InterPro" id="IPR020825">
    <property type="entry name" value="Phe-tRNA_synthase-like_B3/B4"/>
</dbReference>
<evidence type="ECO:0000259" key="1">
    <source>
        <dbReference type="SMART" id="SM00873"/>
    </source>
</evidence>
<protein>
    <submittedName>
        <fullName evidence="2">tRNA synthetase subunit beta</fullName>
    </submittedName>
</protein>
<name>A0A084GIM4_METID</name>
<feature type="domain" description="B3/B4 tRNA-binding" evidence="1">
    <location>
        <begin position="62"/>
        <end position="212"/>
    </location>
</feature>
<dbReference type="Proteomes" id="UP000028549">
    <property type="component" value="Unassembled WGS sequence"/>
</dbReference>
<keyword evidence="2" id="KW-0436">Ligase</keyword>
<dbReference type="SMART" id="SM00873">
    <property type="entry name" value="B3_4"/>
    <property type="match status" value="1"/>
</dbReference>
<dbReference type="Pfam" id="PF03483">
    <property type="entry name" value="B3_4"/>
    <property type="match status" value="1"/>
</dbReference>
<keyword evidence="2" id="KW-0030">Aminoacyl-tRNA synthetase</keyword>
<dbReference type="SUPFAM" id="SSF56037">
    <property type="entry name" value="PheT/TilS domain"/>
    <property type="match status" value="1"/>
</dbReference>
<dbReference type="EMBL" id="JNVC02000024">
    <property type="protein sequence ID" value="KEZ47186.1"/>
    <property type="molecule type" value="Genomic_DNA"/>
</dbReference>
<dbReference type="STRING" id="246786.GS18_0220270"/>
<comment type="caution">
    <text evidence="2">The sequence shown here is derived from an EMBL/GenBank/DDBJ whole genome shotgun (WGS) entry which is preliminary data.</text>
</comment>
<dbReference type="GO" id="GO:0004826">
    <property type="term" value="F:phenylalanine-tRNA ligase activity"/>
    <property type="evidence" value="ECO:0007669"/>
    <property type="project" value="InterPro"/>
</dbReference>
<dbReference type="GO" id="GO:0003723">
    <property type="term" value="F:RNA binding"/>
    <property type="evidence" value="ECO:0007669"/>
    <property type="project" value="InterPro"/>
</dbReference>
<dbReference type="InterPro" id="IPR005146">
    <property type="entry name" value="B3/B4_tRNA-bd"/>
</dbReference>
<dbReference type="RefSeq" id="WP_029286346.1">
    <property type="nucleotide sequence ID" value="NZ_JNVC02000024.1"/>
</dbReference>
<evidence type="ECO:0000313" key="2">
    <source>
        <dbReference type="EMBL" id="KEZ47186.1"/>
    </source>
</evidence>
<dbReference type="Gene3D" id="3.50.40.10">
    <property type="entry name" value="Phenylalanyl-trna Synthetase, Chain B, domain 3"/>
    <property type="match status" value="1"/>
</dbReference>
<dbReference type="AlphaFoldDB" id="A0A084GIM4"/>
<gene>
    <name evidence="2" type="ORF">GS18_0220270</name>
</gene>
<dbReference type="OrthoDB" id="9789812at2"/>